<evidence type="ECO:0000256" key="5">
    <source>
        <dbReference type="SAM" id="MobiDB-lite"/>
    </source>
</evidence>
<reference evidence="7 8" key="1">
    <citation type="submission" date="2011-10" db="EMBL/GenBank/DDBJ databases">
        <authorList>
            <person name="Genoscope - CEA"/>
        </authorList>
    </citation>
    <scope>NUCLEOTIDE SEQUENCE [LARGE SCALE GENOMIC DNA]</scope>
    <source>
        <strain evidence="7 8">RCC 1105</strain>
    </source>
</reference>
<evidence type="ECO:0000256" key="3">
    <source>
        <dbReference type="ARBA" id="ARBA00038928"/>
    </source>
</evidence>
<evidence type="ECO:0000313" key="7">
    <source>
        <dbReference type="EMBL" id="CCO66484.1"/>
    </source>
</evidence>
<evidence type="ECO:0000313" key="8">
    <source>
        <dbReference type="Proteomes" id="UP000198341"/>
    </source>
</evidence>
<dbReference type="InterPro" id="IPR049492">
    <property type="entry name" value="BD-FAE-like_dom"/>
</dbReference>
<dbReference type="GeneID" id="19013812"/>
<evidence type="ECO:0000256" key="2">
    <source>
        <dbReference type="ARBA" id="ARBA00038028"/>
    </source>
</evidence>
<dbReference type="InterPro" id="IPR029058">
    <property type="entry name" value="AB_hydrolase_fold"/>
</dbReference>
<feature type="compositionally biased region" description="Low complexity" evidence="5">
    <location>
        <begin position="313"/>
        <end position="328"/>
    </location>
</feature>
<name>K8FI64_9CHLO</name>
<dbReference type="SUPFAM" id="SSF53474">
    <property type="entry name" value="alpha/beta-Hydrolases"/>
    <property type="match status" value="1"/>
</dbReference>
<evidence type="ECO:0000259" key="6">
    <source>
        <dbReference type="Pfam" id="PF20434"/>
    </source>
</evidence>
<dbReference type="Proteomes" id="UP000198341">
    <property type="component" value="Chromosome 9"/>
</dbReference>
<dbReference type="PANTHER" id="PTHR48081">
    <property type="entry name" value="AB HYDROLASE SUPERFAMILY PROTEIN C4A8.06C"/>
    <property type="match status" value="1"/>
</dbReference>
<accession>K8FI64</accession>
<dbReference type="EC" id="3.1.1.n2" evidence="3"/>
<dbReference type="Gene3D" id="3.40.50.1820">
    <property type="entry name" value="alpha/beta hydrolase"/>
    <property type="match status" value="1"/>
</dbReference>
<dbReference type="STRING" id="41875.K8FI64"/>
<comment type="catalytic activity">
    <reaction evidence="4">
        <text>[protein]-C-terminal S-[(2E,6E)-farnesyl]-L-cysteine methyl ester + H2O = [protein]-C-terminal S-[(2E,6E)-farnesyl]-L-cysteine + methanol + H(+)</text>
        <dbReference type="Rhea" id="RHEA:48520"/>
        <dbReference type="Rhea" id="RHEA-COMP:12125"/>
        <dbReference type="Rhea" id="RHEA-COMP:12126"/>
        <dbReference type="ChEBI" id="CHEBI:15377"/>
        <dbReference type="ChEBI" id="CHEBI:15378"/>
        <dbReference type="ChEBI" id="CHEBI:17790"/>
        <dbReference type="ChEBI" id="CHEBI:90510"/>
        <dbReference type="ChEBI" id="CHEBI:90511"/>
        <dbReference type="EC" id="3.1.1.n2"/>
    </reaction>
</comment>
<dbReference type="AlphaFoldDB" id="K8FI64"/>
<keyword evidence="8" id="KW-1185">Reference proteome</keyword>
<keyword evidence="1" id="KW-0378">Hydrolase</keyword>
<dbReference type="OrthoDB" id="6495301at2759"/>
<dbReference type="InterPro" id="IPR050300">
    <property type="entry name" value="GDXG_lipolytic_enzyme"/>
</dbReference>
<protein>
    <recommendedName>
        <fullName evidence="3">protein-S-isoprenylcysteine alpha-carbonyl methylesterase</fullName>
        <ecNumber evidence="3">3.1.1.n2</ecNumber>
    </recommendedName>
</protein>
<dbReference type="PANTHER" id="PTHR48081:SF33">
    <property type="entry name" value="KYNURENINE FORMAMIDASE"/>
    <property type="match status" value="1"/>
</dbReference>
<dbReference type="EMBL" id="FO082270">
    <property type="protein sequence ID" value="CCO66484.1"/>
    <property type="molecule type" value="Genomic_DNA"/>
</dbReference>
<comment type="similarity">
    <text evidence="2">Belongs to the AB hydrolase superfamily. Isoprenylcysteine methylesterase family.</text>
</comment>
<dbReference type="GO" id="GO:0004061">
    <property type="term" value="F:arylformamidase activity"/>
    <property type="evidence" value="ECO:0007669"/>
    <property type="project" value="TreeGrafter"/>
</dbReference>
<dbReference type="Pfam" id="PF20434">
    <property type="entry name" value="BD-FAE"/>
    <property type="match status" value="1"/>
</dbReference>
<dbReference type="eggNOG" id="KOG1516">
    <property type="taxonomic scope" value="Eukaryota"/>
</dbReference>
<dbReference type="RefSeq" id="XP_007510924.1">
    <property type="nucleotide sequence ID" value="XM_007510862.1"/>
</dbReference>
<evidence type="ECO:0000256" key="4">
    <source>
        <dbReference type="ARBA" id="ARBA00049507"/>
    </source>
</evidence>
<proteinExistence type="inferred from homology"/>
<sequence>MTKKLDEKNFLSTNFTAYKHVYQMSFPEAIKAIPADLALHPNSKFKRSAQIAKLFIDEARGIVSMIPYGVRAKLVHKLTPKATEMISRDRGERRMQFKETRVSVKKDFKYGEDERQKFDVYLPPARSIRRGKKDDYDDDDEYEEREEEAENVRVPMAVFVHGGVWASGERWQFAPLAHRLAEEGIVTAVISYSLYPEKSAKAQAEEVLKALKCAIMNAKLFGADASRTHLVGHSAGSHLCAMALLLDEEETQKKESEKLKSFVGMCGVYNIETHYEYEDKRGVAMLSTMGRAMGGREKFKEMSPFHILEDRSSSSSSSSNSKSRSSDSGGEDNDDDDVTKSSFPKTYLFTSDTDIVVPKRESEDLHKTLLKIGVDSELSVYDHGTHGEFALGFKKRPKPLRAFHRDLIELLHS</sequence>
<gene>
    <name evidence="7" type="ORF">Bathy09g03050</name>
</gene>
<evidence type="ECO:0000256" key="1">
    <source>
        <dbReference type="ARBA" id="ARBA00022801"/>
    </source>
</evidence>
<dbReference type="KEGG" id="bpg:Bathy09g03050"/>
<organism evidence="7 8">
    <name type="scientific">Bathycoccus prasinos</name>
    <dbReference type="NCBI Taxonomy" id="41875"/>
    <lineage>
        <taxon>Eukaryota</taxon>
        <taxon>Viridiplantae</taxon>
        <taxon>Chlorophyta</taxon>
        <taxon>Mamiellophyceae</taxon>
        <taxon>Mamiellales</taxon>
        <taxon>Bathycoccaceae</taxon>
        <taxon>Bathycoccus</taxon>
    </lineage>
</organism>
<feature type="domain" description="BD-FAE-like" evidence="6">
    <location>
        <begin position="150"/>
        <end position="307"/>
    </location>
</feature>
<feature type="region of interest" description="Disordered" evidence="5">
    <location>
        <begin position="309"/>
        <end position="339"/>
    </location>
</feature>